<protein>
    <submittedName>
        <fullName evidence="3">Adenosylcobinamide-phosphate guanylyltransferase</fullName>
    </submittedName>
</protein>
<dbReference type="AlphaFoldDB" id="D1Z005"/>
<dbReference type="InParanoid" id="D1Z005"/>
<keyword evidence="4" id="KW-1185">Reference proteome</keyword>
<dbReference type="FunCoup" id="D1Z005">
    <property type="interactions" value="6"/>
</dbReference>
<dbReference type="eggNOG" id="arCOG01871">
    <property type="taxonomic scope" value="Archaea"/>
</dbReference>
<dbReference type="SUPFAM" id="SSF53448">
    <property type="entry name" value="Nucleotide-diphospho-sugar transferases"/>
    <property type="match status" value="1"/>
</dbReference>
<evidence type="ECO:0000256" key="1">
    <source>
        <dbReference type="ARBA" id="ARBA00022679"/>
    </source>
</evidence>
<dbReference type="RefSeq" id="WP_012900701.1">
    <property type="nucleotide sequence ID" value="NC_013665.1"/>
</dbReference>
<evidence type="ECO:0000313" key="3">
    <source>
        <dbReference type="EMBL" id="BAI62027.1"/>
    </source>
</evidence>
<proteinExistence type="predicted"/>
<keyword evidence="1" id="KW-0808">Transferase</keyword>
<dbReference type="STRING" id="304371.MCP_1955"/>
<evidence type="ECO:0000259" key="2">
    <source>
        <dbReference type="Pfam" id="PF12804"/>
    </source>
</evidence>
<reference evidence="4" key="3">
    <citation type="journal article" date="2011" name="PLoS ONE">
        <title>Genome sequence of a mesophilic hydrogenotrophic methanogen Methanocella paludicola, the first cultivated representative of the order Methanocellales.</title>
        <authorList>
            <person name="Sakai S."/>
            <person name="Takaki Y."/>
            <person name="Shimamura S."/>
            <person name="Sekine M."/>
            <person name="Tajima T."/>
            <person name="Kosugi H."/>
            <person name="Ichikawa N."/>
            <person name="Tasumi E."/>
            <person name="Hiraki A.T."/>
            <person name="Shimizu A."/>
            <person name="Kato Y."/>
            <person name="Nishiko R."/>
            <person name="Mori K."/>
            <person name="Fujita N."/>
            <person name="Imachi H."/>
            <person name="Takai K."/>
        </authorList>
    </citation>
    <scope>NUCLEOTIDE SEQUENCE [LARGE SCALE GENOMIC DNA]</scope>
    <source>
        <strain evidence="4">DSM 17711 / JCM 13418 / NBRC 101707 / SANAE</strain>
    </source>
</reference>
<keyword evidence="3" id="KW-0548">Nucleotidyltransferase</keyword>
<dbReference type="PANTHER" id="PTHR19136:SF86">
    <property type="entry name" value="ADENOSYLCOBINAMIDE-PHOSPHATE GUANYLYLTRANSFERASE"/>
    <property type="match status" value="1"/>
</dbReference>
<accession>D1Z005</accession>
<dbReference type="InterPro" id="IPR029044">
    <property type="entry name" value="Nucleotide-diphossugar_trans"/>
</dbReference>
<dbReference type="Gene3D" id="3.90.550.10">
    <property type="entry name" value="Spore Coat Polysaccharide Biosynthesis Protein SpsA, Chain A"/>
    <property type="match status" value="1"/>
</dbReference>
<dbReference type="InterPro" id="IPR025877">
    <property type="entry name" value="MobA-like_NTP_Trfase"/>
</dbReference>
<dbReference type="EMBL" id="AP011532">
    <property type="protein sequence ID" value="BAI62027.1"/>
    <property type="molecule type" value="Genomic_DNA"/>
</dbReference>
<organism evidence="3 4">
    <name type="scientific">Methanocella paludicola (strain DSM 17711 / JCM 13418 / NBRC 101707 / SANAE)</name>
    <dbReference type="NCBI Taxonomy" id="304371"/>
    <lineage>
        <taxon>Archaea</taxon>
        <taxon>Methanobacteriati</taxon>
        <taxon>Methanobacteriota</taxon>
        <taxon>Stenosarchaea group</taxon>
        <taxon>Methanomicrobia</taxon>
        <taxon>Methanocellales</taxon>
        <taxon>Methanocellaceae</taxon>
        <taxon>Methanocella</taxon>
    </lineage>
</organism>
<dbReference type="GeneID" id="8682774"/>
<sequence>MEALVMAGGKGTRMGGGEKPIMTLRGKPMLAYVLDALSGSRSIEKINVAVSPDVPRTAEFVLMDGRALTVMTPGSGFIEDMGYALSVLGLFEPVLVVAADLPLITPEVIDRVVDAYEKCGKEALSVRVEADIAPWTPDTVLNDTEKPTVPAGINVVHSAHMDRAQEEHVLVINDAKLAANVNYRKDLTYCEHLFAQEQEQG</sequence>
<dbReference type="OrthoDB" id="9782at2157"/>
<feature type="domain" description="MobA-like NTP transferase" evidence="2">
    <location>
        <begin position="3"/>
        <end position="128"/>
    </location>
</feature>
<dbReference type="Pfam" id="PF12804">
    <property type="entry name" value="NTP_transf_3"/>
    <property type="match status" value="1"/>
</dbReference>
<evidence type="ECO:0000313" key="4">
    <source>
        <dbReference type="Proteomes" id="UP000001882"/>
    </source>
</evidence>
<dbReference type="GO" id="GO:0016779">
    <property type="term" value="F:nucleotidyltransferase activity"/>
    <property type="evidence" value="ECO:0007669"/>
    <property type="project" value="UniProtKB-KW"/>
</dbReference>
<reference evidence="3 4" key="1">
    <citation type="journal article" date="2007" name="Appl. Environ. Microbiol.">
        <title>Isolation of key methanogens for global methane emission from rice paddy fields: a novel isolate affiliated with the clone cluster rice cluster I.</title>
        <authorList>
            <person name="Sakai S."/>
            <person name="Imachi H."/>
            <person name="Sekiguchi Y."/>
            <person name="Ohashi A."/>
            <person name="Harada H."/>
            <person name="Kamagata Y."/>
        </authorList>
    </citation>
    <scope>NUCLEOTIDE SEQUENCE [LARGE SCALE GENOMIC DNA]</scope>
    <source>
        <strain evidence="4">DSM 17711 / JCM 13418 / NBRC 101707 / SANAE</strain>
    </source>
</reference>
<gene>
    <name evidence="3" type="primary">cobY</name>
    <name evidence="3" type="ordered locus">MCP_1955</name>
</gene>
<name>D1Z005_METPS</name>
<dbReference type="Proteomes" id="UP000001882">
    <property type="component" value="Chromosome"/>
</dbReference>
<dbReference type="KEGG" id="mpd:MCP_1955"/>
<reference evidence="3 4" key="2">
    <citation type="journal article" date="2008" name="Int. J. Syst. Evol. Microbiol.">
        <title>Methanocella paludicola gen. nov., sp. nov., a methane-producing archaeon, the first isolate of the lineage 'Rice Cluster I', and proposal of the new archaeal order Methanocellales ord. nov.</title>
        <authorList>
            <person name="Sakai S."/>
            <person name="Imachi H."/>
            <person name="Hanada S."/>
            <person name="Ohashi A."/>
            <person name="Harada H."/>
            <person name="Kamagata Y."/>
        </authorList>
    </citation>
    <scope>NUCLEOTIDE SEQUENCE [LARGE SCALE GENOMIC DNA]</scope>
    <source>
        <strain evidence="4">DSM 17711 / JCM 13418 / NBRC 101707 / SANAE</strain>
    </source>
</reference>
<dbReference type="PANTHER" id="PTHR19136">
    <property type="entry name" value="MOLYBDENUM COFACTOR GUANYLYLTRANSFERASE"/>
    <property type="match status" value="1"/>
</dbReference>